<organism evidence="1 2">
    <name type="scientific">Faecalibacterium prausnitzii</name>
    <dbReference type="NCBI Taxonomy" id="853"/>
    <lineage>
        <taxon>Bacteria</taxon>
        <taxon>Bacillati</taxon>
        <taxon>Bacillota</taxon>
        <taxon>Clostridia</taxon>
        <taxon>Eubacteriales</taxon>
        <taxon>Oscillospiraceae</taxon>
        <taxon>Faecalibacterium</taxon>
    </lineage>
</organism>
<protein>
    <submittedName>
        <fullName evidence="1">Preprotein translocase subunit TatB</fullName>
    </submittedName>
</protein>
<name>A0A6L5TFX2_9FIRM</name>
<dbReference type="SUPFAM" id="SSF69279">
    <property type="entry name" value="Phage tail proteins"/>
    <property type="match status" value="1"/>
</dbReference>
<evidence type="ECO:0000313" key="1">
    <source>
        <dbReference type="EMBL" id="MSC79710.1"/>
    </source>
</evidence>
<gene>
    <name evidence="1" type="ORF">GKD85_02545</name>
</gene>
<evidence type="ECO:0000313" key="2">
    <source>
        <dbReference type="Proteomes" id="UP000477010"/>
    </source>
</evidence>
<proteinExistence type="predicted"/>
<sequence length="409" mass="45421">MKPRRASVKLIYKEKDITSDIEADVESISHEGNAADSSDSLSVTINAMADKWLDDWMPTKGTTLDGTIFTHDWPEEGQEGQMNGGVMTVDNIGYSGAPGTMTISATSKPNDTSFSEEDREFIWKNTSIQKIAQTIAGRYSLELGFDGKDAEIVKREQKATDSSFLDDLCKDYGLILKAYSKKLWIYDREAYKKKKVAATIDRTDIVPGSFNFNDGFDGTYTHGIWEYSNQKKKIKIRAEIGKSGRTKRISKYASSQADAERRLQAALDNANHGSTKIKFKLALAQIELCESQNVNVTGYGKLSGKYFIDKVTLEYSRSGLEQTLECSWVSALEESESNGKAVTLQNAPLYYTSVDKKPVRTVSGKYYLYDGVAVAGRYRITNLASRCGKTPVGKNVTGWVDAKDVRSVT</sequence>
<dbReference type="AlphaFoldDB" id="A0A6L5TFX2"/>
<dbReference type="RefSeq" id="WP_015538280.1">
    <property type="nucleotide sequence ID" value="NZ_WKPZ01000004.1"/>
</dbReference>
<comment type="caution">
    <text evidence="1">The sequence shown here is derived from an EMBL/GenBank/DDBJ whole genome shotgun (WGS) entry which is preliminary data.</text>
</comment>
<reference evidence="1 2" key="1">
    <citation type="journal article" date="2019" name="Nat. Med.">
        <title>A library of human gut bacterial isolates paired with longitudinal multiomics data enables mechanistic microbiome research.</title>
        <authorList>
            <person name="Poyet M."/>
            <person name="Groussin M."/>
            <person name="Gibbons S.M."/>
            <person name="Avila-Pacheco J."/>
            <person name="Jiang X."/>
            <person name="Kearney S.M."/>
            <person name="Perrotta A.R."/>
            <person name="Berdy B."/>
            <person name="Zhao S."/>
            <person name="Lieberman T.D."/>
            <person name="Swanson P.K."/>
            <person name="Smith M."/>
            <person name="Roesemann S."/>
            <person name="Alexander J.E."/>
            <person name="Rich S.A."/>
            <person name="Livny J."/>
            <person name="Vlamakis H."/>
            <person name="Clish C."/>
            <person name="Bullock K."/>
            <person name="Deik A."/>
            <person name="Scott J."/>
            <person name="Pierce K.A."/>
            <person name="Xavier R.J."/>
            <person name="Alm E.J."/>
        </authorList>
    </citation>
    <scope>NUCLEOTIDE SEQUENCE [LARGE SCALE GENOMIC DNA]</scope>
    <source>
        <strain evidence="1 2">BIOML-B9</strain>
    </source>
</reference>
<accession>A0A6L5TFX2</accession>
<dbReference type="EMBL" id="WKQE01000002">
    <property type="protein sequence ID" value="MSC79710.1"/>
    <property type="molecule type" value="Genomic_DNA"/>
</dbReference>
<dbReference type="Proteomes" id="UP000477010">
    <property type="component" value="Unassembled WGS sequence"/>
</dbReference>